<protein>
    <submittedName>
        <fullName evidence="2">Uncharacterized protein</fullName>
    </submittedName>
</protein>
<gene>
    <name evidence="2" type="ORF">FCI23_44960</name>
</gene>
<name>A0A4U0RVT5_9ACTN</name>
<accession>A0A4U0RVT5</accession>
<evidence type="ECO:0000256" key="1">
    <source>
        <dbReference type="SAM" id="Phobius"/>
    </source>
</evidence>
<dbReference type="EMBL" id="SUMC01000100">
    <property type="protein sequence ID" value="TJZ99636.1"/>
    <property type="molecule type" value="Genomic_DNA"/>
</dbReference>
<keyword evidence="3" id="KW-1185">Reference proteome</keyword>
<organism evidence="2 3">
    <name type="scientific">Actinacidiphila oryziradicis</name>
    <dbReference type="NCBI Taxonomy" id="2571141"/>
    <lineage>
        <taxon>Bacteria</taxon>
        <taxon>Bacillati</taxon>
        <taxon>Actinomycetota</taxon>
        <taxon>Actinomycetes</taxon>
        <taxon>Kitasatosporales</taxon>
        <taxon>Streptomycetaceae</taxon>
        <taxon>Actinacidiphila</taxon>
    </lineage>
</organism>
<keyword evidence="1" id="KW-0812">Transmembrane</keyword>
<evidence type="ECO:0000313" key="2">
    <source>
        <dbReference type="EMBL" id="TJZ99636.1"/>
    </source>
</evidence>
<dbReference type="Proteomes" id="UP000305778">
    <property type="component" value="Unassembled WGS sequence"/>
</dbReference>
<keyword evidence="1" id="KW-1133">Transmembrane helix</keyword>
<evidence type="ECO:0000313" key="3">
    <source>
        <dbReference type="Proteomes" id="UP000305778"/>
    </source>
</evidence>
<feature type="transmembrane region" description="Helical" evidence="1">
    <location>
        <begin position="20"/>
        <end position="53"/>
    </location>
</feature>
<reference evidence="2 3" key="1">
    <citation type="submission" date="2019-04" db="EMBL/GenBank/DDBJ databases">
        <title>Streptomyces oryziradicis sp. nov., a novel actinomycete isolated from rhizosphere soil of rice (Oryza sativa L.).</title>
        <authorList>
            <person name="Li C."/>
        </authorList>
    </citation>
    <scope>NUCLEOTIDE SEQUENCE [LARGE SCALE GENOMIC DNA]</scope>
    <source>
        <strain evidence="2 3">NEAU-C40</strain>
    </source>
</reference>
<keyword evidence="1" id="KW-0472">Membrane</keyword>
<proteinExistence type="predicted"/>
<dbReference type="AlphaFoldDB" id="A0A4U0RVT5"/>
<sequence>MRFLHFWYDFVVGDDWTVAVGVVVALIVTALLAGGAIAAWWVLPVAVVLLLGLSLRRASRPSA</sequence>
<comment type="caution">
    <text evidence="2">The sequence shown here is derived from an EMBL/GenBank/DDBJ whole genome shotgun (WGS) entry which is preliminary data.</text>
</comment>